<proteinExistence type="predicted"/>
<accession>A0ABQ9JLB7</accession>
<dbReference type="Proteomes" id="UP001162164">
    <property type="component" value="Unassembled WGS sequence"/>
</dbReference>
<evidence type="ECO:0000313" key="2">
    <source>
        <dbReference type="Proteomes" id="UP001162164"/>
    </source>
</evidence>
<evidence type="ECO:0000313" key="1">
    <source>
        <dbReference type="EMBL" id="KAJ8978763.1"/>
    </source>
</evidence>
<dbReference type="EMBL" id="JAPWTJ010000404">
    <property type="protein sequence ID" value="KAJ8978763.1"/>
    <property type="molecule type" value="Genomic_DNA"/>
</dbReference>
<organism evidence="1 2">
    <name type="scientific">Molorchus minor</name>
    <dbReference type="NCBI Taxonomy" id="1323400"/>
    <lineage>
        <taxon>Eukaryota</taxon>
        <taxon>Metazoa</taxon>
        <taxon>Ecdysozoa</taxon>
        <taxon>Arthropoda</taxon>
        <taxon>Hexapoda</taxon>
        <taxon>Insecta</taxon>
        <taxon>Pterygota</taxon>
        <taxon>Neoptera</taxon>
        <taxon>Endopterygota</taxon>
        <taxon>Coleoptera</taxon>
        <taxon>Polyphaga</taxon>
        <taxon>Cucujiformia</taxon>
        <taxon>Chrysomeloidea</taxon>
        <taxon>Cerambycidae</taxon>
        <taxon>Lamiinae</taxon>
        <taxon>Monochamini</taxon>
        <taxon>Molorchus</taxon>
    </lineage>
</organism>
<protein>
    <submittedName>
        <fullName evidence="1">Uncharacterized protein</fullName>
    </submittedName>
</protein>
<keyword evidence="2" id="KW-1185">Reference proteome</keyword>
<gene>
    <name evidence="1" type="ORF">NQ317_017486</name>
</gene>
<sequence>MSTEPINCNLYELFTDGSAPVRSSEYDYRHGDEMCTPCICCDTLSMSISFPLPGAQRDYSSAALPHLTST</sequence>
<name>A0ABQ9JLB7_9CUCU</name>
<reference evidence="1" key="1">
    <citation type="journal article" date="2023" name="Insect Mol. Biol.">
        <title>Genome sequencing provides insights into the evolution of gene families encoding plant cell wall-degrading enzymes in longhorned beetles.</title>
        <authorList>
            <person name="Shin N.R."/>
            <person name="Okamura Y."/>
            <person name="Kirsch R."/>
            <person name="Pauchet Y."/>
        </authorList>
    </citation>
    <scope>NUCLEOTIDE SEQUENCE</scope>
    <source>
        <strain evidence="1">MMC_N1</strain>
    </source>
</reference>
<comment type="caution">
    <text evidence="1">The sequence shown here is derived from an EMBL/GenBank/DDBJ whole genome shotgun (WGS) entry which is preliminary data.</text>
</comment>